<evidence type="ECO:0000256" key="2">
    <source>
        <dbReference type="ARBA" id="ARBA00022723"/>
    </source>
</evidence>
<name>A0ABS2H390_9BACL</name>
<evidence type="ECO:0000313" key="6">
    <source>
        <dbReference type="EMBL" id="MBM6995922.1"/>
    </source>
</evidence>
<dbReference type="SUPFAM" id="SSF51905">
    <property type="entry name" value="FAD/NAD(P)-binding domain"/>
    <property type="match status" value="1"/>
</dbReference>
<protein>
    <submittedName>
        <fullName evidence="6">FAD-dependent oxidoreductase</fullName>
    </submittedName>
</protein>
<evidence type="ECO:0000256" key="4">
    <source>
        <dbReference type="ARBA" id="ARBA00023004"/>
    </source>
</evidence>
<evidence type="ECO:0000313" key="7">
    <source>
        <dbReference type="Proteomes" id="UP001516620"/>
    </source>
</evidence>
<proteinExistence type="predicted"/>
<dbReference type="PANTHER" id="PTHR43498:SF1">
    <property type="entry name" value="COB--COM HETERODISULFIDE REDUCTASE IRON-SULFUR SUBUNIT A"/>
    <property type="match status" value="1"/>
</dbReference>
<gene>
    <name evidence="6" type="ORF">IM700_009720</name>
</gene>
<keyword evidence="2" id="KW-0479">Metal-binding</keyword>
<evidence type="ECO:0000256" key="3">
    <source>
        <dbReference type="ARBA" id="ARBA00023002"/>
    </source>
</evidence>
<dbReference type="InterPro" id="IPR036188">
    <property type="entry name" value="FAD/NAD-bd_sf"/>
</dbReference>
<keyword evidence="4" id="KW-0408">Iron</keyword>
<sequence>MNEKQITLPVQTIPVSYDVNVLVVGGGASGIAAAISAAEGGANTLLIEQRGFLGGMGTVALVPAFCPFTDKEKPIIRGIGMKLMERMKQACNADYRAEYQETLDWVPIDPEVLKRVYDDALLESGVSLLYHTFVFDVQLSDDRTKVEGVVVANKSGRSFIRCRYLIDATGDGDLAALAGVPFQKGGDQGELQPGSMCYLLANVNRAKFQQYIQETGDTGQLHQTVERAIAEGALPEGRKSISGLAWVNDYLVGVNFGHVFGIDGTKAEDLTRGAIEGRKLAERQVEFFRKYVPGFEMAHMVASGEQVGIRETRRIQGDYVLTVDDFISARSFPDDIARNAYYIDIHLANHKSEMTFNHLPPGQSHGVPYRIMLPVGIENVWVAGRSASSDRAVQGSLRVMPNCFAMGQAAGTAAALAASTGATSRKISVPQLQKLLLEQDVWLGEKFPPTEGER</sequence>
<accession>A0ABS2H390</accession>
<dbReference type="Proteomes" id="UP001516620">
    <property type="component" value="Unassembled WGS sequence"/>
</dbReference>
<dbReference type="EMBL" id="JADCNN020000007">
    <property type="protein sequence ID" value="MBM6995922.1"/>
    <property type="molecule type" value="Genomic_DNA"/>
</dbReference>
<organism evidence="6 7">
    <name type="scientific">Paenibacillus rhizolycopersici</name>
    <dbReference type="NCBI Taxonomy" id="2780073"/>
    <lineage>
        <taxon>Bacteria</taxon>
        <taxon>Bacillati</taxon>
        <taxon>Bacillota</taxon>
        <taxon>Bacilli</taxon>
        <taxon>Bacillales</taxon>
        <taxon>Paenibacillaceae</taxon>
        <taxon>Paenibacillus</taxon>
    </lineage>
</organism>
<comment type="caution">
    <text evidence="6">The sequence shown here is derived from an EMBL/GenBank/DDBJ whole genome shotgun (WGS) entry which is preliminary data.</text>
</comment>
<keyword evidence="3" id="KW-0560">Oxidoreductase</keyword>
<dbReference type="RefSeq" id="WP_193417360.1">
    <property type="nucleotide sequence ID" value="NZ_JADCNN020000007.1"/>
</dbReference>
<evidence type="ECO:0000256" key="1">
    <source>
        <dbReference type="ARBA" id="ARBA00022485"/>
    </source>
</evidence>
<dbReference type="InterPro" id="IPR039650">
    <property type="entry name" value="HdrA-like"/>
</dbReference>
<keyword evidence="1" id="KW-0004">4Fe-4S</keyword>
<keyword evidence="7" id="KW-1185">Reference proteome</keyword>
<reference evidence="6 7" key="1">
    <citation type="submission" date="2021-01" db="EMBL/GenBank/DDBJ databases">
        <title>Paenibacillus sp.nov. isolated from the rhizosphere soil of tomato plant.</title>
        <authorList>
            <person name="Thin K.K."/>
            <person name="Zhang X."/>
            <person name="He S."/>
        </authorList>
    </citation>
    <scope>NUCLEOTIDE SEQUENCE [LARGE SCALE GENOMIC DNA]</scope>
    <source>
        <strain evidence="6 7">DXFW5</strain>
    </source>
</reference>
<keyword evidence="5" id="KW-0411">Iron-sulfur</keyword>
<evidence type="ECO:0000256" key="5">
    <source>
        <dbReference type="ARBA" id="ARBA00023014"/>
    </source>
</evidence>
<dbReference type="PANTHER" id="PTHR43498">
    <property type="entry name" value="FERREDOXIN:COB-COM HETERODISULFIDE REDUCTASE SUBUNIT A"/>
    <property type="match status" value="1"/>
</dbReference>
<dbReference type="Gene3D" id="3.50.50.60">
    <property type="entry name" value="FAD/NAD(P)-binding domain"/>
    <property type="match status" value="1"/>
</dbReference>
<dbReference type="Pfam" id="PF12831">
    <property type="entry name" value="FAD_oxidored"/>
    <property type="match status" value="1"/>
</dbReference>